<evidence type="ECO:0000256" key="3">
    <source>
        <dbReference type="ARBA" id="ARBA00022840"/>
    </source>
</evidence>
<keyword evidence="2 4" id="KW-0547">Nucleotide-binding</keyword>
<evidence type="ECO:0000313" key="6">
    <source>
        <dbReference type="EMBL" id="ORA73167.1"/>
    </source>
</evidence>
<keyword evidence="7" id="KW-1185">Reference proteome</keyword>
<dbReference type="RefSeq" id="WP_083029433.1">
    <property type="nucleotide sequence ID" value="NZ_AP022618.1"/>
</dbReference>
<dbReference type="GO" id="GO:0005524">
    <property type="term" value="F:ATP binding"/>
    <property type="evidence" value="ECO:0007669"/>
    <property type="project" value="UniProtKB-KW"/>
</dbReference>
<evidence type="ECO:0000256" key="5">
    <source>
        <dbReference type="RuleBase" id="RU361279"/>
    </source>
</evidence>
<dbReference type="GO" id="GO:0046872">
    <property type="term" value="F:metal ion binding"/>
    <property type="evidence" value="ECO:0007669"/>
    <property type="project" value="UniProtKB-KW"/>
</dbReference>
<gene>
    <name evidence="6" type="ORF">BST26_03645</name>
</gene>
<comment type="cofactor">
    <cofactor evidence="5">
        <name>Mg(2+)</name>
        <dbReference type="ChEBI" id="CHEBI:18420"/>
    </cofactor>
</comment>
<dbReference type="NCBIfam" id="TIGR02727">
    <property type="entry name" value="MTHFS_bact"/>
    <property type="match status" value="1"/>
</dbReference>
<evidence type="ECO:0000256" key="4">
    <source>
        <dbReference type="PIRSR" id="PIRSR006806-1"/>
    </source>
</evidence>
<dbReference type="AlphaFoldDB" id="A0A1X0DLF8"/>
<dbReference type="STRING" id="444597.BST26_03645"/>
<dbReference type="Gene3D" id="3.40.50.10420">
    <property type="entry name" value="NagB/RpiA/CoA transferase-like"/>
    <property type="match status" value="1"/>
</dbReference>
<dbReference type="GO" id="GO:0030272">
    <property type="term" value="F:5-formyltetrahydrofolate cyclo-ligase activity"/>
    <property type="evidence" value="ECO:0007669"/>
    <property type="project" value="UniProtKB-EC"/>
</dbReference>
<feature type="binding site" evidence="4">
    <location>
        <begin position="141"/>
        <end position="149"/>
    </location>
    <ligand>
        <name>ATP</name>
        <dbReference type="ChEBI" id="CHEBI:30616"/>
    </ligand>
</feature>
<keyword evidence="5" id="KW-0460">Magnesium</keyword>
<dbReference type="EMBL" id="MVHS01000005">
    <property type="protein sequence ID" value="ORA73167.1"/>
    <property type="molecule type" value="Genomic_DNA"/>
</dbReference>
<comment type="caution">
    <text evidence="6">The sequence shown here is derived from an EMBL/GenBank/DDBJ whole genome shotgun (WGS) entry which is preliminary data.</text>
</comment>
<keyword evidence="3 4" id="KW-0067">ATP-binding</keyword>
<dbReference type="InterPro" id="IPR037171">
    <property type="entry name" value="NagB/RpiA_transferase-like"/>
</dbReference>
<dbReference type="InterPro" id="IPR024185">
    <property type="entry name" value="FTHF_cligase-like_sf"/>
</dbReference>
<dbReference type="OrthoDB" id="3242798at2"/>
<dbReference type="Pfam" id="PF01812">
    <property type="entry name" value="5-FTHF_cyc-lig"/>
    <property type="match status" value="1"/>
</dbReference>
<accession>A0A1X0DLF8</accession>
<dbReference type="EC" id="6.3.3.2" evidence="5"/>
<organism evidence="6 7">
    <name type="scientific">Mycolicibacterium insubricum</name>
    <dbReference type="NCBI Taxonomy" id="444597"/>
    <lineage>
        <taxon>Bacteria</taxon>
        <taxon>Bacillati</taxon>
        <taxon>Actinomycetota</taxon>
        <taxon>Actinomycetes</taxon>
        <taxon>Mycobacteriales</taxon>
        <taxon>Mycobacteriaceae</taxon>
        <taxon>Mycolicibacterium</taxon>
    </lineage>
</organism>
<evidence type="ECO:0000256" key="2">
    <source>
        <dbReference type="ARBA" id="ARBA00022741"/>
    </source>
</evidence>
<comment type="catalytic activity">
    <reaction evidence="5">
        <text>(6S)-5-formyl-5,6,7,8-tetrahydrofolate + ATP = (6R)-5,10-methenyltetrahydrofolate + ADP + phosphate</text>
        <dbReference type="Rhea" id="RHEA:10488"/>
        <dbReference type="ChEBI" id="CHEBI:30616"/>
        <dbReference type="ChEBI" id="CHEBI:43474"/>
        <dbReference type="ChEBI" id="CHEBI:57455"/>
        <dbReference type="ChEBI" id="CHEBI:57457"/>
        <dbReference type="ChEBI" id="CHEBI:456216"/>
        <dbReference type="EC" id="6.3.3.2"/>
    </reaction>
</comment>
<feature type="binding site" evidence="4">
    <location>
        <begin position="6"/>
        <end position="10"/>
    </location>
    <ligand>
        <name>ATP</name>
        <dbReference type="ChEBI" id="CHEBI:30616"/>
    </ligand>
</feature>
<dbReference type="GO" id="GO:0009396">
    <property type="term" value="P:folic acid-containing compound biosynthetic process"/>
    <property type="evidence" value="ECO:0007669"/>
    <property type="project" value="TreeGrafter"/>
</dbReference>
<dbReference type="InterPro" id="IPR002698">
    <property type="entry name" value="FTHF_cligase"/>
</dbReference>
<feature type="binding site" evidence="4">
    <location>
        <position position="59"/>
    </location>
    <ligand>
        <name>substrate</name>
    </ligand>
</feature>
<evidence type="ECO:0000256" key="1">
    <source>
        <dbReference type="ARBA" id="ARBA00010638"/>
    </source>
</evidence>
<keyword evidence="6" id="KW-0436">Ligase</keyword>
<dbReference type="GO" id="GO:0035999">
    <property type="term" value="P:tetrahydrofolate interconversion"/>
    <property type="evidence" value="ECO:0007669"/>
    <property type="project" value="TreeGrafter"/>
</dbReference>
<reference evidence="6 7" key="1">
    <citation type="submission" date="2016-12" db="EMBL/GenBank/DDBJ databases">
        <title>The new phylogeny of genus Mycobacterium.</title>
        <authorList>
            <person name="Tortoli E."/>
            <person name="Trovato A."/>
            <person name="Cirillo D.M."/>
        </authorList>
    </citation>
    <scope>NUCLEOTIDE SEQUENCE [LARGE SCALE GENOMIC DNA]</scope>
    <source>
        <strain evidence="6 7">DSM 45130</strain>
    </source>
</reference>
<sequence>MPDDAKQLLRRRLLARRRRVESGVRAAEADALAAALIPVILESTTPGDTVCGYLPVGSEPGSVRLLDALVDQGRRVLLPVTDTDPDGQPRALRWGVYRAGELTGARYGLLEPAGPSLDPSVIAESRVIVVPALAVQSDGARLGRGAGFYDRSLPLADPSALLIAVVRDDEVLDDVPTGAHDVTMTHIATPAGGVRPCR</sequence>
<protein>
    <recommendedName>
        <fullName evidence="5">5-formyltetrahydrofolate cyclo-ligase</fullName>
        <ecNumber evidence="5">6.3.3.2</ecNumber>
    </recommendedName>
</protein>
<proteinExistence type="inferred from homology"/>
<dbReference type="PIRSF" id="PIRSF006806">
    <property type="entry name" value="FTHF_cligase"/>
    <property type="match status" value="1"/>
</dbReference>
<dbReference type="PANTHER" id="PTHR23407">
    <property type="entry name" value="ATPASE INHIBITOR/5-FORMYLTETRAHYDROFOLATE CYCLO-LIGASE"/>
    <property type="match status" value="1"/>
</dbReference>
<dbReference type="PANTHER" id="PTHR23407:SF1">
    <property type="entry name" value="5-FORMYLTETRAHYDROFOLATE CYCLO-LIGASE"/>
    <property type="match status" value="1"/>
</dbReference>
<keyword evidence="5" id="KW-0479">Metal-binding</keyword>
<comment type="similarity">
    <text evidence="1 5">Belongs to the 5-formyltetrahydrofolate cyclo-ligase family.</text>
</comment>
<dbReference type="SUPFAM" id="SSF100950">
    <property type="entry name" value="NagB/RpiA/CoA transferase-like"/>
    <property type="match status" value="1"/>
</dbReference>
<feature type="binding site" evidence="4">
    <location>
        <position position="54"/>
    </location>
    <ligand>
        <name>substrate</name>
    </ligand>
</feature>
<name>A0A1X0DLF8_9MYCO</name>
<evidence type="ECO:0000313" key="7">
    <source>
        <dbReference type="Proteomes" id="UP000192801"/>
    </source>
</evidence>
<dbReference type="Proteomes" id="UP000192801">
    <property type="component" value="Unassembled WGS sequence"/>
</dbReference>